<comment type="caution">
    <text evidence="3">The sequence shown here is derived from an EMBL/GenBank/DDBJ whole genome shotgun (WGS) entry which is preliminary data.</text>
</comment>
<dbReference type="Gene3D" id="1.10.510.10">
    <property type="entry name" value="Transferase(Phosphotransferase) domain 1"/>
    <property type="match status" value="1"/>
</dbReference>
<dbReference type="GeneID" id="85408512"/>
<evidence type="ECO:0000259" key="2">
    <source>
        <dbReference type="PROSITE" id="PS50011"/>
    </source>
</evidence>
<evidence type="ECO:0000256" key="1">
    <source>
        <dbReference type="SAM" id="MobiDB-lite"/>
    </source>
</evidence>
<dbReference type="EMBL" id="MLFU01000028">
    <property type="protein sequence ID" value="KAK1496615.1"/>
    <property type="molecule type" value="Genomic_DNA"/>
</dbReference>
<name>A0ABQ9R6R1_9PEZI</name>
<accession>A0ABQ9R6R1</accession>
<keyword evidence="3" id="KW-0418">Kinase</keyword>
<dbReference type="Proteomes" id="UP001227543">
    <property type="component" value="Unassembled WGS sequence"/>
</dbReference>
<dbReference type="RefSeq" id="XP_060381117.1">
    <property type="nucleotide sequence ID" value="XM_060524274.1"/>
</dbReference>
<feature type="region of interest" description="Disordered" evidence="1">
    <location>
        <begin position="155"/>
        <end position="182"/>
    </location>
</feature>
<organism evidence="3 4">
    <name type="scientific">Colletotrichum tamarilloi</name>
    <dbReference type="NCBI Taxonomy" id="1209934"/>
    <lineage>
        <taxon>Eukaryota</taxon>
        <taxon>Fungi</taxon>
        <taxon>Dikarya</taxon>
        <taxon>Ascomycota</taxon>
        <taxon>Pezizomycotina</taxon>
        <taxon>Sordariomycetes</taxon>
        <taxon>Hypocreomycetidae</taxon>
        <taxon>Glomerellales</taxon>
        <taxon>Glomerellaceae</taxon>
        <taxon>Colletotrichum</taxon>
        <taxon>Colletotrichum acutatum species complex</taxon>
    </lineage>
</organism>
<dbReference type="InterPro" id="IPR000719">
    <property type="entry name" value="Prot_kinase_dom"/>
</dbReference>
<dbReference type="CDD" id="cd00180">
    <property type="entry name" value="PKc"/>
    <property type="match status" value="1"/>
</dbReference>
<dbReference type="PANTHER" id="PTHR24359:SF1">
    <property type="entry name" value="INHIBITOR OF NUCLEAR FACTOR KAPPA-B KINASE EPSILON SUBUNIT HOMOLOG 1-RELATED"/>
    <property type="match status" value="1"/>
</dbReference>
<reference evidence="3 4" key="1">
    <citation type="submission" date="2016-10" db="EMBL/GenBank/DDBJ databases">
        <title>The genome sequence of Colletotrichum fioriniae PJ7.</title>
        <authorList>
            <person name="Baroncelli R."/>
        </authorList>
    </citation>
    <scope>NUCLEOTIDE SEQUENCE [LARGE SCALE GENOMIC DNA]</scope>
    <source>
        <strain evidence="3 4">Tom-12</strain>
    </source>
</reference>
<feature type="region of interest" description="Disordered" evidence="1">
    <location>
        <begin position="200"/>
        <end position="246"/>
    </location>
</feature>
<evidence type="ECO:0000313" key="4">
    <source>
        <dbReference type="Proteomes" id="UP001227543"/>
    </source>
</evidence>
<dbReference type="Pfam" id="PF00069">
    <property type="entry name" value="Pkinase"/>
    <property type="match status" value="1"/>
</dbReference>
<feature type="region of interest" description="Disordered" evidence="1">
    <location>
        <begin position="36"/>
        <end position="77"/>
    </location>
</feature>
<dbReference type="InterPro" id="IPR011009">
    <property type="entry name" value="Kinase-like_dom_sf"/>
</dbReference>
<feature type="domain" description="Protein kinase" evidence="2">
    <location>
        <begin position="427"/>
        <end position="740"/>
    </location>
</feature>
<dbReference type="PANTHER" id="PTHR24359">
    <property type="entry name" value="SERINE/THREONINE-PROTEIN KINASE SBK1"/>
    <property type="match status" value="1"/>
</dbReference>
<evidence type="ECO:0000313" key="3">
    <source>
        <dbReference type="EMBL" id="KAK1496615.1"/>
    </source>
</evidence>
<dbReference type="SMART" id="SM00220">
    <property type="entry name" value="S_TKc"/>
    <property type="match status" value="1"/>
</dbReference>
<dbReference type="PROSITE" id="PS50011">
    <property type="entry name" value="PROTEIN_KINASE_DOM"/>
    <property type="match status" value="1"/>
</dbReference>
<sequence>MNHVPGKNDQGIPVDFLTFVCPFCYKHFDRDGEKGLPEATLEDSSDSLDAATAAGVTKTQPTVKFSPDPDSSPKKEVQTNLDQNRGLAAPIHIKLNKALCSHIAEHLLRLALITIRFDFGGKTPLVDQIEFDSGISPETLKPGSVTSTFRLMQGETPISGDWPISDPGPRASIAPEDQSNNDFGIELEEGSVLVASDIEPSASQATESQHNDGQHVKHGATSSDDSWVTDPKFDVSTGLDSQTETAKWQSSERDAFISLGDQLLQEFVVSKFDHRRPAFLPEGTIESLITRWSIAAELQDDDEKISHFPETDLVNFVEDQAKKTFAITVCCGISGTDLRTTMKFFKTVGFNDRHLPIKKPQPPRRDQLGWNFPFPFDGMAKEKRLRRIWNVSGVTNFFSQQWCFLAPVFSAARFQYHLSPDCIFPFTWVNNIVKGGMFSQIYEVEIHPRHHEQPVLTVDGLSAHVAIKEILVNGQSSHESEKNYDHERDVLSEITDLRHNHIIQRIAAITRAEQRYLMFEWADGGNLREFWRKERNHLLTPDLVKQIITQIYGLADALDALHNYEGGGNYRHGDLKPENILRFRDKTFVGILKIADMGLAKRHIYATASRMNATTTRYGTVRYEPPEVATNRLDKARSRRYDIWSMGCIILEFIIWLLYGYEALEEFDHSLNTSGFDCSFFKVKDVDGARVAQVHPIVEQWMNSIAVDWQCGTSTAIGDLLKLVRNRLLVVPLLIQAPTVNLDDPQPTIFVTGASQSTPEVGLYRADANVMKSELEKILQKANCNQVYLLRAQTRVGSRGPVLVVPKSQSSELRLLVPGERPREDN</sequence>
<protein>
    <submittedName>
        <fullName evidence="3">Protein kinase</fullName>
    </submittedName>
</protein>
<dbReference type="SUPFAM" id="SSF56112">
    <property type="entry name" value="Protein kinase-like (PK-like)"/>
    <property type="match status" value="1"/>
</dbReference>
<proteinExistence type="predicted"/>
<gene>
    <name evidence="3" type="ORF">CTAM01_08253</name>
</gene>
<keyword evidence="3" id="KW-0808">Transferase</keyword>
<dbReference type="GO" id="GO:0016301">
    <property type="term" value="F:kinase activity"/>
    <property type="evidence" value="ECO:0007669"/>
    <property type="project" value="UniProtKB-KW"/>
</dbReference>
<keyword evidence="4" id="KW-1185">Reference proteome</keyword>